<dbReference type="EMBL" id="MRZV01002459">
    <property type="protein sequence ID" value="PIK33645.1"/>
    <property type="molecule type" value="Genomic_DNA"/>
</dbReference>
<keyword evidence="2" id="KW-0472">Membrane</keyword>
<dbReference type="InterPro" id="IPR013162">
    <property type="entry name" value="CD80_C2-set"/>
</dbReference>
<dbReference type="Proteomes" id="UP000230750">
    <property type="component" value="Unassembled WGS sequence"/>
</dbReference>
<feature type="domain" description="Ig-like" evidence="4">
    <location>
        <begin position="237"/>
        <end position="331"/>
    </location>
</feature>
<feature type="domain" description="Ig-like" evidence="4">
    <location>
        <begin position="338"/>
        <end position="430"/>
    </location>
</feature>
<organism evidence="5 6">
    <name type="scientific">Stichopus japonicus</name>
    <name type="common">Sea cucumber</name>
    <dbReference type="NCBI Taxonomy" id="307972"/>
    <lineage>
        <taxon>Eukaryota</taxon>
        <taxon>Metazoa</taxon>
        <taxon>Echinodermata</taxon>
        <taxon>Eleutherozoa</taxon>
        <taxon>Echinozoa</taxon>
        <taxon>Holothuroidea</taxon>
        <taxon>Aspidochirotacea</taxon>
        <taxon>Aspidochirotida</taxon>
        <taxon>Stichopodidae</taxon>
        <taxon>Apostichopus</taxon>
    </lineage>
</organism>
<proteinExistence type="predicted"/>
<evidence type="ECO:0000256" key="1">
    <source>
        <dbReference type="ARBA" id="ARBA00004167"/>
    </source>
</evidence>
<feature type="non-terminal residue" evidence="5">
    <location>
        <position position="478"/>
    </location>
</feature>
<evidence type="ECO:0000259" key="4">
    <source>
        <dbReference type="PROSITE" id="PS50835"/>
    </source>
</evidence>
<gene>
    <name evidence="5" type="ORF">BSL78_29541</name>
</gene>
<dbReference type="STRING" id="307972.A0A2G8JD26"/>
<name>A0A2G8JD26_STIJA</name>
<dbReference type="SMART" id="SM00408">
    <property type="entry name" value="IGc2"/>
    <property type="match status" value="3"/>
</dbReference>
<comment type="caution">
    <text evidence="5">The sequence shown here is derived from an EMBL/GenBank/DDBJ whole genome shotgun (WGS) entry which is preliminary data.</text>
</comment>
<dbReference type="SMART" id="SM00409">
    <property type="entry name" value="IG"/>
    <property type="match status" value="3"/>
</dbReference>
<dbReference type="PROSITE" id="PS50835">
    <property type="entry name" value="IG_LIKE"/>
    <property type="match status" value="4"/>
</dbReference>
<dbReference type="InterPro" id="IPR013783">
    <property type="entry name" value="Ig-like_fold"/>
</dbReference>
<reference evidence="5 6" key="1">
    <citation type="journal article" date="2017" name="PLoS Biol.">
        <title>The sea cucumber genome provides insights into morphological evolution and visceral regeneration.</title>
        <authorList>
            <person name="Zhang X."/>
            <person name="Sun L."/>
            <person name="Yuan J."/>
            <person name="Sun Y."/>
            <person name="Gao Y."/>
            <person name="Zhang L."/>
            <person name="Li S."/>
            <person name="Dai H."/>
            <person name="Hamel J.F."/>
            <person name="Liu C."/>
            <person name="Yu Y."/>
            <person name="Liu S."/>
            <person name="Lin W."/>
            <person name="Guo K."/>
            <person name="Jin S."/>
            <person name="Xu P."/>
            <person name="Storey K.B."/>
            <person name="Huan P."/>
            <person name="Zhang T."/>
            <person name="Zhou Y."/>
            <person name="Zhang J."/>
            <person name="Lin C."/>
            <person name="Li X."/>
            <person name="Xing L."/>
            <person name="Huo D."/>
            <person name="Sun M."/>
            <person name="Wang L."/>
            <person name="Mercier A."/>
            <person name="Li F."/>
            <person name="Yang H."/>
            <person name="Xiang J."/>
        </authorList>
    </citation>
    <scope>NUCLEOTIDE SEQUENCE [LARGE SCALE GENOMIC DNA]</scope>
    <source>
        <strain evidence="5">Shaxun</strain>
        <tissue evidence="5">Muscle</tissue>
    </source>
</reference>
<feature type="domain" description="Ig-like" evidence="4">
    <location>
        <begin position="52"/>
        <end position="155"/>
    </location>
</feature>
<sequence length="478" mass="50838">MLIMGNRRSAGNLQITTVELGDDATYECMVIASAGHPPLTSLPAFLTVQVAPTAPVIDGYEDGALITVQPPEAVSLICRSTNGKPAASISWLKEGQPFLYSTPSVITETSPHSSGKLENAVSTLELLPEKEDNGIVFTCKMEHPALAEPLTVSVTLNVLFAPSPPLINGYTDSTIVKTNDELTLDCSSRGGNPLAEECITLTVGYGDNNAIFRCEATSVVLDEPMTAQVILTVLFAPAFVNITGYENMVHNGESLTLTCISGNSNPAASIIWLTGGRQVQTHQDVVTEAQNGGFITTQKLNITMAAAVDKVDYMCQATNQDLFETVHKVVTVSVMYPPDTPIITGYNEGAEVKARSLLRLQCYANGGNPLATLQWYKNGQPLESVKGTSTTVASAELTIILEKTDNGALYQCNATNTATPQPLQANKTLNVLFPPDTVRVIATPAVAAEGDRVNISCVTASSNPASAITWWRDGVPFG</sequence>
<dbReference type="InterPro" id="IPR036179">
    <property type="entry name" value="Ig-like_dom_sf"/>
</dbReference>
<dbReference type="InterPro" id="IPR007110">
    <property type="entry name" value="Ig-like_dom"/>
</dbReference>
<dbReference type="Pfam" id="PF13927">
    <property type="entry name" value="Ig_3"/>
    <property type="match status" value="1"/>
</dbReference>
<evidence type="ECO:0000313" key="5">
    <source>
        <dbReference type="EMBL" id="PIK33645.1"/>
    </source>
</evidence>
<dbReference type="AlphaFoldDB" id="A0A2G8JD26"/>
<dbReference type="SUPFAM" id="SSF48726">
    <property type="entry name" value="Immunoglobulin"/>
    <property type="match status" value="6"/>
</dbReference>
<keyword evidence="6" id="KW-1185">Reference proteome</keyword>
<dbReference type="InterPro" id="IPR003599">
    <property type="entry name" value="Ig_sub"/>
</dbReference>
<dbReference type="FunFam" id="2.60.40.10:FF:000405">
    <property type="entry name" value="nephrin isoform X1"/>
    <property type="match status" value="1"/>
</dbReference>
<accession>A0A2G8JD26</accession>
<comment type="subcellular location">
    <subcellularLocation>
        <location evidence="1">Membrane</location>
        <topology evidence="1">Single-pass membrane protein</topology>
    </subcellularLocation>
</comment>
<evidence type="ECO:0000256" key="3">
    <source>
        <dbReference type="ARBA" id="ARBA00023157"/>
    </source>
</evidence>
<dbReference type="GO" id="GO:0016020">
    <property type="term" value="C:membrane"/>
    <property type="evidence" value="ECO:0007669"/>
    <property type="project" value="UniProtKB-SubCell"/>
</dbReference>
<dbReference type="Pfam" id="PF08205">
    <property type="entry name" value="C2-set_2"/>
    <property type="match status" value="2"/>
</dbReference>
<feature type="domain" description="Ig-like" evidence="4">
    <location>
        <begin position="435"/>
        <end position="478"/>
    </location>
</feature>
<dbReference type="PANTHER" id="PTHR45889:SF8">
    <property type="entry name" value="IG-LIKE DOMAIN-CONTAINING PROTEIN"/>
    <property type="match status" value="1"/>
</dbReference>
<dbReference type="InterPro" id="IPR003598">
    <property type="entry name" value="Ig_sub2"/>
</dbReference>
<protein>
    <submittedName>
        <fullName evidence="5">Putative nephrin</fullName>
    </submittedName>
</protein>
<dbReference type="Gene3D" id="2.60.40.10">
    <property type="entry name" value="Immunoglobulins"/>
    <property type="match status" value="5"/>
</dbReference>
<dbReference type="OrthoDB" id="10028801at2759"/>
<keyword evidence="3" id="KW-1015">Disulfide bond</keyword>
<evidence type="ECO:0000256" key="2">
    <source>
        <dbReference type="ARBA" id="ARBA00023136"/>
    </source>
</evidence>
<evidence type="ECO:0000313" key="6">
    <source>
        <dbReference type="Proteomes" id="UP000230750"/>
    </source>
</evidence>
<dbReference type="PANTHER" id="PTHR45889">
    <property type="entry name" value="IG-LIKE DOMAIN-CONTAINING PROTEIN"/>
    <property type="match status" value="1"/>
</dbReference>